<dbReference type="EMBL" id="JACCBE010000001">
    <property type="protein sequence ID" value="NYD57248.1"/>
    <property type="molecule type" value="Genomic_DNA"/>
</dbReference>
<sequence>MRTRLLLALGWALVLLGVVLYPLPGPGLLVLAAGVHVLARADERVAARLAPWKARGLRAAARSVATWPRTLVSLAGTLALGATGLVWLLDPAAPSWWALPAWTWLPGGTWSGVAQVASGTVGVALVVWSRIRLEAPPAGSGGAWTPLGCSRP</sequence>
<evidence type="ECO:0000313" key="3">
    <source>
        <dbReference type="Proteomes" id="UP000516957"/>
    </source>
</evidence>
<reference evidence="2 3" key="1">
    <citation type="submission" date="2020-07" db="EMBL/GenBank/DDBJ databases">
        <title>Sequencing the genomes of 1000 actinobacteria strains.</title>
        <authorList>
            <person name="Klenk H.-P."/>
        </authorList>
    </citation>
    <scope>NUCLEOTIDE SEQUENCE [LARGE SCALE GENOMIC DNA]</scope>
    <source>
        <strain evidence="2 3">DSM 18965</strain>
    </source>
</reference>
<feature type="transmembrane region" description="Helical" evidence="1">
    <location>
        <begin position="109"/>
        <end position="128"/>
    </location>
</feature>
<evidence type="ECO:0008006" key="4">
    <source>
        <dbReference type="Google" id="ProtNLM"/>
    </source>
</evidence>
<name>A0A7Y9JR58_9ACTN</name>
<keyword evidence="1" id="KW-1133">Transmembrane helix</keyword>
<comment type="caution">
    <text evidence="2">The sequence shown here is derived from an EMBL/GenBank/DDBJ whole genome shotgun (WGS) entry which is preliminary data.</text>
</comment>
<accession>A0A7Y9JR58</accession>
<protein>
    <recommendedName>
        <fullName evidence="4">Transmembrane protein (PGPGW)</fullName>
    </recommendedName>
</protein>
<dbReference type="Proteomes" id="UP000516957">
    <property type="component" value="Unassembled WGS sequence"/>
</dbReference>
<dbReference type="RefSeq" id="WP_179615038.1">
    <property type="nucleotide sequence ID" value="NZ_CP059163.1"/>
</dbReference>
<evidence type="ECO:0000256" key="1">
    <source>
        <dbReference type="SAM" id="Phobius"/>
    </source>
</evidence>
<dbReference type="AlphaFoldDB" id="A0A7Y9JR58"/>
<evidence type="ECO:0000313" key="2">
    <source>
        <dbReference type="EMBL" id="NYD57248.1"/>
    </source>
</evidence>
<feature type="transmembrane region" description="Helical" evidence="1">
    <location>
        <begin position="71"/>
        <end position="89"/>
    </location>
</feature>
<keyword evidence="3" id="KW-1185">Reference proteome</keyword>
<keyword evidence="1" id="KW-0812">Transmembrane</keyword>
<keyword evidence="1" id="KW-0472">Membrane</keyword>
<gene>
    <name evidence="2" type="ORF">BKA08_001486</name>
</gene>
<dbReference type="InterPro" id="IPR019099">
    <property type="entry name" value="Uncharacterised_PGPGW_TM"/>
</dbReference>
<organism evidence="2 3">
    <name type="scientific">Nocardioides marinisabuli</name>
    <dbReference type="NCBI Taxonomy" id="419476"/>
    <lineage>
        <taxon>Bacteria</taxon>
        <taxon>Bacillati</taxon>
        <taxon>Actinomycetota</taxon>
        <taxon>Actinomycetes</taxon>
        <taxon>Propionibacteriales</taxon>
        <taxon>Nocardioidaceae</taxon>
        <taxon>Nocardioides</taxon>
    </lineage>
</organism>
<proteinExistence type="predicted"/>
<dbReference type="Pfam" id="PF09656">
    <property type="entry name" value="PGPGW"/>
    <property type="match status" value="1"/>
</dbReference>